<evidence type="ECO:0000256" key="1">
    <source>
        <dbReference type="ARBA" id="ARBA00022737"/>
    </source>
</evidence>
<keyword evidence="5" id="KW-1185">Reference proteome</keyword>
<keyword evidence="1" id="KW-0677">Repeat</keyword>
<dbReference type="InterPro" id="IPR036770">
    <property type="entry name" value="Ankyrin_rpt-contain_sf"/>
</dbReference>
<dbReference type="GO" id="GO:0005634">
    <property type="term" value="C:nucleus"/>
    <property type="evidence" value="ECO:0007669"/>
    <property type="project" value="TreeGrafter"/>
</dbReference>
<feature type="repeat" description="ANK" evidence="3">
    <location>
        <begin position="62"/>
        <end position="85"/>
    </location>
</feature>
<dbReference type="STRING" id="48709.A0A1D2N2V6"/>
<reference evidence="4 5" key="1">
    <citation type="journal article" date="2016" name="Genome Biol. Evol.">
        <title>Gene Family Evolution Reflects Adaptation to Soil Environmental Stressors in the Genome of the Collembolan Orchesella cincta.</title>
        <authorList>
            <person name="Faddeeva-Vakhrusheva A."/>
            <person name="Derks M.F."/>
            <person name="Anvar S.Y."/>
            <person name="Agamennone V."/>
            <person name="Suring W."/>
            <person name="Smit S."/>
            <person name="van Straalen N.M."/>
            <person name="Roelofs D."/>
        </authorList>
    </citation>
    <scope>NUCLEOTIDE SEQUENCE [LARGE SCALE GENOMIC DNA]</scope>
    <source>
        <tissue evidence="4">Mixed pool</tissue>
    </source>
</reference>
<evidence type="ECO:0000256" key="2">
    <source>
        <dbReference type="ARBA" id="ARBA00023043"/>
    </source>
</evidence>
<feature type="repeat" description="ANK" evidence="3">
    <location>
        <begin position="29"/>
        <end position="61"/>
    </location>
</feature>
<gene>
    <name evidence="4" type="ORF">Ocin01_07063</name>
</gene>
<organism evidence="4 5">
    <name type="scientific">Orchesella cincta</name>
    <name type="common">Springtail</name>
    <name type="synonym">Podura cincta</name>
    <dbReference type="NCBI Taxonomy" id="48709"/>
    <lineage>
        <taxon>Eukaryota</taxon>
        <taxon>Metazoa</taxon>
        <taxon>Ecdysozoa</taxon>
        <taxon>Arthropoda</taxon>
        <taxon>Hexapoda</taxon>
        <taxon>Collembola</taxon>
        <taxon>Entomobryomorpha</taxon>
        <taxon>Entomobryoidea</taxon>
        <taxon>Orchesellidae</taxon>
        <taxon>Orchesellinae</taxon>
        <taxon>Orchesella</taxon>
    </lineage>
</organism>
<proteinExistence type="predicted"/>
<dbReference type="AlphaFoldDB" id="A0A1D2N2V6"/>
<dbReference type="PANTHER" id="PTHR24201:SF14">
    <property type="entry name" value="CYCLIN-DEPENDENT KINASE 4 INHIBITOR C-LIKE"/>
    <property type="match status" value="1"/>
</dbReference>
<keyword evidence="4" id="KW-0675">Receptor</keyword>
<dbReference type="InterPro" id="IPR002110">
    <property type="entry name" value="Ankyrin_rpt"/>
</dbReference>
<dbReference type="PROSITE" id="PS50088">
    <property type="entry name" value="ANK_REPEAT"/>
    <property type="match status" value="2"/>
</dbReference>
<evidence type="ECO:0000313" key="5">
    <source>
        <dbReference type="Proteomes" id="UP000094527"/>
    </source>
</evidence>
<dbReference type="EMBL" id="LJIJ01000268">
    <property type="protein sequence ID" value="ODM99616.1"/>
    <property type="molecule type" value="Genomic_DNA"/>
</dbReference>
<dbReference type="Gene3D" id="1.25.40.20">
    <property type="entry name" value="Ankyrin repeat-containing domain"/>
    <property type="match status" value="1"/>
</dbReference>
<sequence length="85" mass="9356">MFVAESGNVKEFTRLITADPSKLNVRDSRGRASVHQATVRNHVTILEVIVAFQGNLNLTDNHGNNALHLAVESEALEALEYLLSK</sequence>
<dbReference type="OrthoDB" id="1661883at2759"/>
<evidence type="ECO:0000256" key="3">
    <source>
        <dbReference type="PROSITE-ProRule" id="PRU00023"/>
    </source>
</evidence>
<comment type="caution">
    <text evidence="4">The sequence shown here is derived from an EMBL/GenBank/DDBJ whole genome shotgun (WGS) entry which is preliminary data.</text>
</comment>
<dbReference type="Pfam" id="PF12796">
    <property type="entry name" value="Ank_2"/>
    <property type="match status" value="1"/>
</dbReference>
<dbReference type="PANTHER" id="PTHR24201">
    <property type="entry name" value="ANK_REP_REGION DOMAIN-CONTAINING PROTEIN"/>
    <property type="match status" value="1"/>
</dbReference>
<keyword evidence="2 3" id="KW-0040">ANK repeat</keyword>
<accession>A0A1D2N2V6</accession>
<protein>
    <submittedName>
        <fullName evidence="4">Transient receptor potential cation channel subfamily A member 1</fullName>
    </submittedName>
</protein>
<evidence type="ECO:0000313" key="4">
    <source>
        <dbReference type="EMBL" id="ODM99616.1"/>
    </source>
</evidence>
<dbReference type="SUPFAM" id="SSF48403">
    <property type="entry name" value="Ankyrin repeat"/>
    <property type="match status" value="1"/>
</dbReference>
<dbReference type="PROSITE" id="PS50297">
    <property type="entry name" value="ANK_REP_REGION"/>
    <property type="match status" value="1"/>
</dbReference>
<dbReference type="Proteomes" id="UP000094527">
    <property type="component" value="Unassembled WGS sequence"/>
</dbReference>
<name>A0A1D2N2V6_ORCCI</name>
<dbReference type="InterPro" id="IPR050776">
    <property type="entry name" value="Ank_Repeat/CDKN_Inhibitor"/>
</dbReference>